<comment type="caution">
    <text evidence="2">The sequence shown here is derived from an EMBL/GenBank/DDBJ whole genome shotgun (WGS) entry which is preliminary data.</text>
</comment>
<accession>A0A9P3FX34</accession>
<gene>
    <name evidence="2" type="ORF">PsYK624_002490</name>
</gene>
<feature type="compositionally biased region" description="Basic and acidic residues" evidence="1">
    <location>
        <begin position="129"/>
        <end position="138"/>
    </location>
</feature>
<name>A0A9P3FX34_9APHY</name>
<organism evidence="2 3">
    <name type="scientific">Phanerochaete sordida</name>
    <dbReference type="NCBI Taxonomy" id="48140"/>
    <lineage>
        <taxon>Eukaryota</taxon>
        <taxon>Fungi</taxon>
        <taxon>Dikarya</taxon>
        <taxon>Basidiomycota</taxon>
        <taxon>Agaricomycotina</taxon>
        <taxon>Agaricomycetes</taxon>
        <taxon>Polyporales</taxon>
        <taxon>Phanerochaetaceae</taxon>
        <taxon>Phanerochaete</taxon>
    </lineage>
</organism>
<sequence length="214" mass="23853">MRRLHSLDAIAPQALARNWHTPLWGTCPEGPRRGLHQDDRSRPSFGEPYQKSLPALPIGRQGSPQAAQASRSPPTAPSRAWTGHRRVQIQVFRVKRSSVPRRGTSPGRQMGQDLPSGGYTQSPLPRRTGPAEEPERGARGYLYPGGWGGWREAIAITDAARLERLPVVELSPRRMRLCPPWHDCCASVKSLTLALRWRRTSAKGSLRLFPCYVA</sequence>
<feature type="region of interest" description="Disordered" evidence="1">
    <location>
        <begin position="30"/>
        <end position="138"/>
    </location>
</feature>
<feature type="compositionally biased region" description="Basic residues" evidence="1">
    <location>
        <begin position="82"/>
        <end position="99"/>
    </location>
</feature>
<proteinExistence type="predicted"/>
<evidence type="ECO:0000256" key="1">
    <source>
        <dbReference type="SAM" id="MobiDB-lite"/>
    </source>
</evidence>
<evidence type="ECO:0000313" key="3">
    <source>
        <dbReference type="Proteomes" id="UP000703269"/>
    </source>
</evidence>
<reference evidence="2 3" key="1">
    <citation type="submission" date="2021-08" db="EMBL/GenBank/DDBJ databases">
        <title>Draft Genome Sequence of Phanerochaete sordida strain YK-624.</title>
        <authorList>
            <person name="Mori T."/>
            <person name="Dohra H."/>
            <person name="Suzuki T."/>
            <person name="Kawagishi H."/>
            <person name="Hirai H."/>
        </authorList>
    </citation>
    <scope>NUCLEOTIDE SEQUENCE [LARGE SCALE GENOMIC DNA]</scope>
    <source>
        <strain evidence="2 3">YK-624</strain>
    </source>
</reference>
<protein>
    <submittedName>
        <fullName evidence="2">Uncharacterized protein</fullName>
    </submittedName>
</protein>
<dbReference type="AlphaFoldDB" id="A0A9P3FX34"/>
<dbReference type="Proteomes" id="UP000703269">
    <property type="component" value="Unassembled WGS sequence"/>
</dbReference>
<dbReference type="EMBL" id="BPQB01000001">
    <property type="protein sequence ID" value="GJE84173.1"/>
    <property type="molecule type" value="Genomic_DNA"/>
</dbReference>
<evidence type="ECO:0000313" key="2">
    <source>
        <dbReference type="EMBL" id="GJE84173.1"/>
    </source>
</evidence>
<feature type="compositionally biased region" description="Polar residues" evidence="1">
    <location>
        <begin position="62"/>
        <end position="73"/>
    </location>
</feature>
<feature type="compositionally biased region" description="Basic and acidic residues" evidence="1">
    <location>
        <begin position="30"/>
        <end position="42"/>
    </location>
</feature>
<keyword evidence="3" id="KW-1185">Reference proteome</keyword>